<comment type="caution">
    <text evidence="1">The sequence shown here is derived from an EMBL/GenBank/DDBJ whole genome shotgun (WGS) entry which is preliminary data.</text>
</comment>
<name>A0A523UMA6_UNCAE</name>
<proteinExistence type="predicted"/>
<organism evidence="1 2">
    <name type="scientific">Aerophobetes bacterium</name>
    <dbReference type="NCBI Taxonomy" id="2030807"/>
    <lineage>
        <taxon>Bacteria</taxon>
        <taxon>Candidatus Aerophobota</taxon>
    </lineage>
</organism>
<reference evidence="1 2" key="1">
    <citation type="submission" date="2019-03" db="EMBL/GenBank/DDBJ databases">
        <title>Metabolic potential of uncultured bacteria and archaea associated with petroleum seepage in deep-sea sediments.</title>
        <authorList>
            <person name="Dong X."/>
            <person name="Hubert C."/>
        </authorList>
    </citation>
    <scope>NUCLEOTIDE SEQUENCE [LARGE SCALE GENOMIC DNA]</scope>
    <source>
        <strain evidence="1">E29_bin78</strain>
    </source>
</reference>
<accession>A0A523UMA6</accession>
<dbReference type="AlphaFoldDB" id="A0A523UMA6"/>
<evidence type="ECO:0000313" key="2">
    <source>
        <dbReference type="Proteomes" id="UP000320679"/>
    </source>
</evidence>
<gene>
    <name evidence="1" type="ORF">E3J59_06005</name>
</gene>
<dbReference type="EMBL" id="SOJK01000256">
    <property type="protein sequence ID" value="TET43635.1"/>
    <property type="molecule type" value="Genomic_DNA"/>
</dbReference>
<sequence>MRVLKNRNFFVLWIGEIISHFGDRLAQMALVGLYLKETVTMSLSHSIPMVRNLFFFSTLPVVIFAPLA</sequence>
<evidence type="ECO:0000313" key="1">
    <source>
        <dbReference type="EMBL" id="TET43635.1"/>
    </source>
</evidence>
<feature type="non-terminal residue" evidence="1">
    <location>
        <position position="68"/>
    </location>
</feature>
<evidence type="ECO:0008006" key="3">
    <source>
        <dbReference type="Google" id="ProtNLM"/>
    </source>
</evidence>
<protein>
    <recommendedName>
        <fullName evidence="3">MFS transporter</fullName>
    </recommendedName>
</protein>
<dbReference type="Proteomes" id="UP000320679">
    <property type="component" value="Unassembled WGS sequence"/>
</dbReference>